<feature type="binding site" evidence="14">
    <location>
        <begin position="257"/>
        <end position="258"/>
    </location>
    <ligand>
        <name>FMN</name>
        <dbReference type="ChEBI" id="CHEBI:58210"/>
    </ligand>
</feature>
<proteinExistence type="inferred from homology"/>
<evidence type="ECO:0000256" key="6">
    <source>
        <dbReference type="ARBA" id="ARBA00022694"/>
    </source>
</evidence>
<organism evidence="16 17">
    <name type="scientific">Candidatus Roizmanbacteria bacterium CG_4_10_14_0_2_um_filter_39_13</name>
    <dbReference type="NCBI Taxonomy" id="1974825"/>
    <lineage>
        <taxon>Bacteria</taxon>
        <taxon>Candidatus Roizmaniibacteriota</taxon>
    </lineage>
</organism>
<dbReference type="GO" id="GO:0050660">
    <property type="term" value="F:flavin adenine dinucleotide binding"/>
    <property type="evidence" value="ECO:0007669"/>
    <property type="project" value="InterPro"/>
</dbReference>
<keyword evidence="9 12" id="KW-0560">Oxidoreductase</keyword>
<dbReference type="InterPro" id="IPR013785">
    <property type="entry name" value="Aldolase_TIM"/>
</dbReference>
<dbReference type="SUPFAM" id="SSF51395">
    <property type="entry name" value="FMN-linked oxidoreductases"/>
    <property type="match status" value="1"/>
</dbReference>
<dbReference type="GO" id="GO:0000049">
    <property type="term" value="F:tRNA binding"/>
    <property type="evidence" value="ECO:0007669"/>
    <property type="project" value="UniProtKB-KW"/>
</dbReference>
<keyword evidence="6 12" id="KW-0819">tRNA processing</keyword>
<dbReference type="InterPro" id="IPR035587">
    <property type="entry name" value="DUS-like_FMN-bd"/>
</dbReference>
<evidence type="ECO:0000313" key="17">
    <source>
        <dbReference type="Proteomes" id="UP000228503"/>
    </source>
</evidence>
<evidence type="ECO:0000256" key="2">
    <source>
        <dbReference type="ARBA" id="ARBA00002790"/>
    </source>
</evidence>
<dbReference type="PIRSF" id="PIRSF006621">
    <property type="entry name" value="Dus"/>
    <property type="match status" value="1"/>
</dbReference>
<evidence type="ECO:0000256" key="7">
    <source>
        <dbReference type="ARBA" id="ARBA00022857"/>
    </source>
</evidence>
<comment type="cofactor">
    <cofactor evidence="1 12 14">
        <name>FMN</name>
        <dbReference type="ChEBI" id="CHEBI:58210"/>
    </cofactor>
</comment>
<comment type="similarity">
    <text evidence="12">Belongs to the dus family.</text>
</comment>
<comment type="function">
    <text evidence="2 12">Catalyzes the synthesis of 5,6-dihydrouridine (D), a modified base found in the D-loop of most tRNAs, via the reduction of the C5-C6 double bond in target uridines.</text>
</comment>
<evidence type="ECO:0000256" key="1">
    <source>
        <dbReference type="ARBA" id="ARBA00001917"/>
    </source>
</evidence>
<dbReference type="EMBL" id="PFOB01000061">
    <property type="protein sequence ID" value="PIZ62269.1"/>
    <property type="molecule type" value="Genomic_DNA"/>
</dbReference>
<dbReference type="PANTHER" id="PTHR45846">
    <property type="entry name" value="TRNA-DIHYDROURIDINE(47) SYNTHASE [NAD(P)(+)]-LIKE"/>
    <property type="match status" value="1"/>
</dbReference>
<dbReference type="Pfam" id="PF01207">
    <property type="entry name" value="Dus"/>
    <property type="match status" value="2"/>
</dbReference>
<evidence type="ECO:0000256" key="12">
    <source>
        <dbReference type="PIRNR" id="PIRNR006621"/>
    </source>
</evidence>
<evidence type="ECO:0000256" key="13">
    <source>
        <dbReference type="PIRSR" id="PIRSR006621-1"/>
    </source>
</evidence>
<keyword evidence="7" id="KW-0521">NADP</keyword>
<comment type="catalytic activity">
    <reaction evidence="10">
        <text>a 5,6-dihydrouridine in tRNA + NADP(+) = a uridine in tRNA + NADPH + H(+)</text>
        <dbReference type="Rhea" id="RHEA:23624"/>
        <dbReference type="Rhea" id="RHEA-COMP:13339"/>
        <dbReference type="Rhea" id="RHEA-COMP:13887"/>
        <dbReference type="ChEBI" id="CHEBI:15378"/>
        <dbReference type="ChEBI" id="CHEBI:57783"/>
        <dbReference type="ChEBI" id="CHEBI:58349"/>
        <dbReference type="ChEBI" id="CHEBI:65315"/>
        <dbReference type="ChEBI" id="CHEBI:74443"/>
    </reaction>
</comment>
<evidence type="ECO:0000256" key="8">
    <source>
        <dbReference type="ARBA" id="ARBA00022884"/>
    </source>
</evidence>
<feature type="binding site" evidence="14">
    <location>
        <position position="171"/>
    </location>
    <ligand>
        <name>FMN</name>
        <dbReference type="ChEBI" id="CHEBI:58210"/>
    </ligand>
</feature>
<dbReference type="EC" id="1.3.1.-" evidence="12"/>
<dbReference type="AlphaFoldDB" id="A0A2M7TWT1"/>
<keyword evidence="8" id="KW-0694">RNA-binding</keyword>
<keyword evidence="5 12" id="KW-0288">FMN</keyword>
<feature type="domain" description="DUS-like FMN-binding" evidence="15">
    <location>
        <begin position="166"/>
        <end position="334"/>
    </location>
</feature>
<dbReference type="InterPro" id="IPR018517">
    <property type="entry name" value="tRNA_hU_synthase_CS"/>
</dbReference>
<evidence type="ECO:0000256" key="3">
    <source>
        <dbReference type="ARBA" id="ARBA00022555"/>
    </source>
</evidence>
<feature type="active site" description="Proton donor" evidence="13">
    <location>
        <position position="99"/>
    </location>
</feature>
<dbReference type="Gene3D" id="3.20.20.70">
    <property type="entry name" value="Aldolase class I"/>
    <property type="match status" value="1"/>
</dbReference>
<dbReference type="Proteomes" id="UP000228503">
    <property type="component" value="Unassembled WGS sequence"/>
</dbReference>
<comment type="catalytic activity">
    <reaction evidence="11">
        <text>a 5,6-dihydrouridine in tRNA + NAD(+) = a uridine in tRNA + NADH + H(+)</text>
        <dbReference type="Rhea" id="RHEA:54452"/>
        <dbReference type="Rhea" id="RHEA-COMP:13339"/>
        <dbReference type="Rhea" id="RHEA-COMP:13887"/>
        <dbReference type="ChEBI" id="CHEBI:15378"/>
        <dbReference type="ChEBI" id="CHEBI:57540"/>
        <dbReference type="ChEBI" id="CHEBI:57945"/>
        <dbReference type="ChEBI" id="CHEBI:65315"/>
        <dbReference type="ChEBI" id="CHEBI:74443"/>
    </reaction>
</comment>
<evidence type="ECO:0000259" key="15">
    <source>
        <dbReference type="Pfam" id="PF01207"/>
    </source>
</evidence>
<gene>
    <name evidence="16" type="ORF">COY16_04800</name>
</gene>
<evidence type="ECO:0000256" key="10">
    <source>
        <dbReference type="ARBA" id="ARBA00048205"/>
    </source>
</evidence>
<evidence type="ECO:0000256" key="11">
    <source>
        <dbReference type="ARBA" id="ARBA00048802"/>
    </source>
</evidence>
<dbReference type="PROSITE" id="PS01136">
    <property type="entry name" value="UPF0034"/>
    <property type="match status" value="1"/>
</dbReference>
<accession>A0A2M7TWT1</accession>
<keyword evidence="3" id="KW-0820">tRNA-binding</keyword>
<dbReference type="CDD" id="cd02801">
    <property type="entry name" value="DUS_like_FMN"/>
    <property type="match status" value="1"/>
</dbReference>
<evidence type="ECO:0000256" key="9">
    <source>
        <dbReference type="ARBA" id="ARBA00023002"/>
    </source>
</evidence>
<keyword evidence="4 12" id="KW-0285">Flavoprotein</keyword>
<dbReference type="GO" id="GO:0017150">
    <property type="term" value="F:tRNA dihydrouridine synthase activity"/>
    <property type="evidence" value="ECO:0007669"/>
    <property type="project" value="InterPro"/>
</dbReference>
<evidence type="ECO:0000256" key="5">
    <source>
        <dbReference type="ARBA" id="ARBA00022643"/>
    </source>
</evidence>
<reference evidence="17" key="1">
    <citation type="submission" date="2017-09" db="EMBL/GenBank/DDBJ databases">
        <title>Depth-based differentiation of microbial function through sediment-hosted aquifers and enrichment of novel symbionts in the deep terrestrial subsurface.</title>
        <authorList>
            <person name="Probst A.J."/>
            <person name="Ladd B."/>
            <person name="Jarett J.K."/>
            <person name="Geller-Mcgrath D.E."/>
            <person name="Sieber C.M.K."/>
            <person name="Emerson J.B."/>
            <person name="Anantharaman K."/>
            <person name="Thomas B.C."/>
            <person name="Malmstrom R."/>
            <person name="Stieglmeier M."/>
            <person name="Klingl A."/>
            <person name="Woyke T."/>
            <person name="Ryan C.M."/>
            <person name="Banfield J.F."/>
        </authorList>
    </citation>
    <scope>NUCLEOTIDE SEQUENCE [LARGE SCALE GENOMIC DNA]</scope>
</reference>
<name>A0A2M7TWT1_9BACT</name>
<dbReference type="PANTHER" id="PTHR45846:SF1">
    <property type="entry name" value="TRNA-DIHYDROURIDINE(47) SYNTHASE [NAD(P)(+)]-LIKE"/>
    <property type="match status" value="1"/>
</dbReference>
<protein>
    <recommendedName>
        <fullName evidence="12">tRNA-dihydrouridine synthase</fullName>
        <ecNumber evidence="12">1.3.1.-</ecNumber>
    </recommendedName>
</protein>
<evidence type="ECO:0000313" key="16">
    <source>
        <dbReference type="EMBL" id="PIZ62269.1"/>
    </source>
</evidence>
<sequence length="342" mass="37863">MNPWKSQPIIGQAPMDGVTDAAFRYITDLHGKPDVLFTEFVSVEGVGNGAVRLLNSFITHETNTPIIGQIYGTEPHHFYTVAIIVAELGFSGIDINMGCPDASISKRGAGAGLIRTPKLAQEIVRTVQKAQKDWSNGITVDDIALRGSIRKWVSSHKPKDNPRSLLPVSVKTRIGFDEITTSEWIPHLLEAQPAAITIHGRTLKQMYTGQANWEEIAKAAEMARTTETLILGNGDVHSRNDALNKIQEYGVNGVLIGRASFGNPWIFTGEEVSNKVRLETALEHCKAFERLTPEGHFLSLRKHLAWYCKSFRNSAHVRDQLMRVQSSADVEKILNSVISTLE</sequence>
<feature type="domain" description="DUS-like FMN-binding" evidence="15">
    <location>
        <begin position="12"/>
        <end position="132"/>
    </location>
</feature>
<evidence type="ECO:0000256" key="4">
    <source>
        <dbReference type="ARBA" id="ARBA00022630"/>
    </source>
</evidence>
<comment type="caution">
    <text evidence="16">The sequence shown here is derived from an EMBL/GenBank/DDBJ whole genome shotgun (WGS) entry which is preliminary data.</text>
</comment>
<dbReference type="InterPro" id="IPR024036">
    <property type="entry name" value="tRNA-dHydroUridine_Synthase_C"/>
</dbReference>
<dbReference type="InterPro" id="IPR001269">
    <property type="entry name" value="DUS_fam"/>
</dbReference>
<evidence type="ECO:0000256" key="14">
    <source>
        <dbReference type="PIRSR" id="PIRSR006621-2"/>
    </source>
</evidence>
<feature type="binding site" evidence="14">
    <location>
        <position position="69"/>
    </location>
    <ligand>
        <name>FMN</name>
        <dbReference type="ChEBI" id="CHEBI:58210"/>
    </ligand>
</feature>
<dbReference type="Gene3D" id="1.10.1200.80">
    <property type="entry name" value="Putative flavin oxidoreducatase, domain 2"/>
    <property type="match status" value="1"/>
</dbReference>
<keyword evidence="14" id="KW-0547">Nucleotide-binding</keyword>
<feature type="binding site" evidence="14">
    <location>
        <position position="199"/>
    </location>
    <ligand>
        <name>FMN</name>
        <dbReference type="ChEBI" id="CHEBI:58210"/>
    </ligand>
</feature>